<dbReference type="KEGG" id="hbq:QI031_10300"/>
<dbReference type="Proteomes" id="UP001223520">
    <property type="component" value="Chromosome"/>
</dbReference>
<dbReference type="InterPro" id="IPR054053">
    <property type="entry name" value="DUF6887"/>
</dbReference>
<keyword evidence="2" id="KW-1185">Reference proteome</keyword>
<organism evidence="1 2">
    <name type="scientific">Halotia branconii CENA392</name>
    <dbReference type="NCBI Taxonomy" id="1539056"/>
    <lineage>
        <taxon>Bacteria</taxon>
        <taxon>Bacillati</taxon>
        <taxon>Cyanobacteriota</taxon>
        <taxon>Cyanophyceae</taxon>
        <taxon>Nostocales</taxon>
        <taxon>Nodulariaceae</taxon>
        <taxon>Halotia</taxon>
    </lineage>
</organism>
<dbReference type="EMBL" id="CP124543">
    <property type="protein sequence ID" value="WGV27840.1"/>
    <property type="molecule type" value="Genomic_DNA"/>
</dbReference>
<dbReference type="RefSeq" id="WP_281485078.1">
    <property type="nucleotide sequence ID" value="NZ_CP124543.1"/>
</dbReference>
<sequence>MTSPNYEAMTTKQLRTYVLQHRDDQNAINALANRVEANGIKLDSPEQLPNVIRRPQSHQE</sequence>
<gene>
    <name evidence="1" type="ORF">QI031_10300</name>
</gene>
<reference evidence="1 2" key="1">
    <citation type="journal article" date="2023" name="Limnol Oceanogr Lett">
        <title>Environmental adaptations by the intertidal Antarctic cyanobacterium Halotia branconii CENA392 as revealed using long-read genome sequencing.</title>
        <authorList>
            <person name="Dextro R.B."/>
            <person name="Delbaje E."/>
            <person name="Freitas P.N.N."/>
            <person name="Geraldes V."/>
            <person name="Pinto E."/>
            <person name="Long P.F."/>
            <person name="Fiore M.F."/>
        </authorList>
    </citation>
    <scope>NUCLEOTIDE SEQUENCE [LARGE SCALE GENOMIC DNA]</scope>
    <source>
        <strain evidence="1 2">CENA392</strain>
    </source>
</reference>
<dbReference type="Pfam" id="PF21826">
    <property type="entry name" value="DUF6887"/>
    <property type="match status" value="1"/>
</dbReference>
<evidence type="ECO:0000313" key="1">
    <source>
        <dbReference type="EMBL" id="WGV27840.1"/>
    </source>
</evidence>
<name>A0AAJ6PBH1_9CYAN</name>
<evidence type="ECO:0000313" key="2">
    <source>
        <dbReference type="Proteomes" id="UP001223520"/>
    </source>
</evidence>
<accession>A0AAJ6PBH1</accession>
<dbReference type="AlphaFoldDB" id="A0AAJ6PBH1"/>
<proteinExistence type="predicted"/>
<protein>
    <submittedName>
        <fullName evidence="1">Uncharacterized protein</fullName>
    </submittedName>
</protein>